<dbReference type="SUPFAM" id="SSF48452">
    <property type="entry name" value="TPR-like"/>
    <property type="match status" value="1"/>
</dbReference>
<dbReference type="PROSITE" id="PS50005">
    <property type="entry name" value="TPR"/>
    <property type="match status" value="3"/>
</dbReference>
<dbReference type="InterPro" id="IPR011990">
    <property type="entry name" value="TPR-like_helical_dom_sf"/>
</dbReference>
<evidence type="ECO:0000256" key="3">
    <source>
        <dbReference type="SAM" id="Phobius"/>
    </source>
</evidence>
<feature type="transmembrane region" description="Helical" evidence="3">
    <location>
        <begin position="56"/>
        <end position="72"/>
    </location>
</feature>
<protein>
    <submittedName>
        <fullName evidence="4">Uncharacterized protein</fullName>
    </submittedName>
</protein>
<dbReference type="AlphaFoldDB" id="A0A0F9DPQ2"/>
<dbReference type="InterPro" id="IPR052346">
    <property type="entry name" value="O-mannosyl-transferase_TMTC"/>
</dbReference>
<dbReference type="EMBL" id="LAZR01028058">
    <property type="protein sequence ID" value="KKL63748.1"/>
    <property type="molecule type" value="Genomic_DNA"/>
</dbReference>
<keyword evidence="3" id="KW-0472">Membrane</keyword>
<sequence length="272" mass="31032">VIAKFIKIAFVPDSVIALYQNRLFESITPGVAVSYAVVFTSIAIAIALARKSHRALFWYLWFFLWLTPSLNVGQLGDFLMAEKLLHISVLGFCVLAAMGVDISKKYKKETIAIFTLVFFMFSGLLVYRTFFWHDTVRFLERSLRYDPDFARVQYTLGRAYVSRKQYDSALESFQIAVELEPRFSDAHSSIGNVYIMRGDEDEAIKAWKASIAGDPVNPIPYYNIGLVLEQNGRLREAMDYYSKYLSLHPAPSGKSVMRIQALEMRLSDLVSQ</sequence>
<dbReference type="PROSITE" id="PS50293">
    <property type="entry name" value="TPR_REGION"/>
    <property type="match status" value="1"/>
</dbReference>
<feature type="non-terminal residue" evidence="4">
    <location>
        <position position="1"/>
    </location>
</feature>
<keyword evidence="2" id="KW-0802">TPR repeat</keyword>
<evidence type="ECO:0000256" key="1">
    <source>
        <dbReference type="ARBA" id="ARBA00022737"/>
    </source>
</evidence>
<dbReference type="Pfam" id="PF13414">
    <property type="entry name" value="TPR_11"/>
    <property type="match status" value="1"/>
</dbReference>
<keyword evidence="3" id="KW-0812">Transmembrane</keyword>
<feature type="transmembrane region" description="Helical" evidence="3">
    <location>
        <begin position="84"/>
        <end position="103"/>
    </location>
</feature>
<comment type="caution">
    <text evidence="4">The sequence shown here is derived from an EMBL/GenBank/DDBJ whole genome shotgun (WGS) entry which is preliminary data.</text>
</comment>
<feature type="transmembrane region" description="Helical" evidence="3">
    <location>
        <begin position="110"/>
        <end position="132"/>
    </location>
</feature>
<dbReference type="Gene3D" id="1.25.40.10">
    <property type="entry name" value="Tetratricopeptide repeat domain"/>
    <property type="match status" value="1"/>
</dbReference>
<keyword evidence="1" id="KW-0677">Repeat</keyword>
<dbReference type="SMART" id="SM00028">
    <property type="entry name" value="TPR"/>
    <property type="match status" value="3"/>
</dbReference>
<reference evidence="4" key="1">
    <citation type="journal article" date="2015" name="Nature">
        <title>Complex archaea that bridge the gap between prokaryotes and eukaryotes.</title>
        <authorList>
            <person name="Spang A."/>
            <person name="Saw J.H."/>
            <person name="Jorgensen S.L."/>
            <person name="Zaremba-Niedzwiedzka K."/>
            <person name="Martijn J."/>
            <person name="Lind A.E."/>
            <person name="van Eijk R."/>
            <person name="Schleper C."/>
            <person name="Guy L."/>
            <person name="Ettema T.J."/>
        </authorList>
    </citation>
    <scope>NUCLEOTIDE SEQUENCE</scope>
</reference>
<proteinExistence type="predicted"/>
<dbReference type="PANTHER" id="PTHR44227:SF3">
    <property type="entry name" value="PROTEIN O-MANNOSYL-TRANSFERASE TMTC4"/>
    <property type="match status" value="1"/>
</dbReference>
<organism evidence="4">
    <name type="scientific">marine sediment metagenome</name>
    <dbReference type="NCBI Taxonomy" id="412755"/>
    <lineage>
        <taxon>unclassified sequences</taxon>
        <taxon>metagenomes</taxon>
        <taxon>ecological metagenomes</taxon>
    </lineage>
</organism>
<name>A0A0F9DPQ2_9ZZZZ</name>
<evidence type="ECO:0000256" key="2">
    <source>
        <dbReference type="ARBA" id="ARBA00022803"/>
    </source>
</evidence>
<dbReference type="InterPro" id="IPR013105">
    <property type="entry name" value="TPR_2"/>
</dbReference>
<keyword evidence="3" id="KW-1133">Transmembrane helix</keyword>
<evidence type="ECO:0000313" key="4">
    <source>
        <dbReference type="EMBL" id="KKL63748.1"/>
    </source>
</evidence>
<dbReference type="Pfam" id="PF07719">
    <property type="entry name" value="TPR_2"/>
    <property type="match status" value="1"/>
</dbReference>
<dbReference type="InterPro" id="IPR019734">
    <property type="entry name" value="TPR_rpt"/>
</dbReference>
<dbReference type="PANTHER" id="PTHR44227">
    <property type="match status" value="1"/>
</dbReference>
<feature type="transmembrane region" description="Helical" evidence="3">
    <location>
        <begin position="27"/>
        <end position="49"/>
    </location>
</feature>
<gene>
    <name evidence="4" type="ORF">LCGC14_2171980</name>
</gene>
<accession>A0A0F9DPQ2</accession>